<evidence type="ECO:0000313" key="2">
    <source>
        <dbReference type="EMBL" id="STQ82941.1"/>
    </source>
</evidence>
<feature type="transmembrane region" description="Helical" evidence="1">
    <location>
        <begin position="38"/>
        <end position="57"/>
    </location>
</feature>
<dbReference type="Proteomes" id="UP000254396">
    <property type="component" value="Unassembled WGS sequence"/>
</dbReference>
<keyword evidence="1" id="KW-0812">Transmembrane</keyword>
<keyword evidence="1" id="KW-0472">Membrane</keyword>
<keyword evidence="1" id="KW-1133">Transmembrane helix</keyword>
<dbReference type="RefSeq" id="WP_010774289.1">
    <property type="nucleotide sequence ID" value="NZ_JAGQFS010000001.1"/>
</dbReference>
<feature type="transmembrane region" description="Helical" evidence="1">
    <location>
        <begin position="78"/>
        <end position="99"/>
    </location>
</feature>
<evidence type="ECO:0000256" key="1">
    <source>
        <dbReference type="SAM" id="Phobius"/>
    </source>
</evidence>
<evidence type="ECO:0000313" key="3">
    <source>
        <dbReference type="Proteomes" id="UP000254396"/>
    </source>
</evidence>
<comment type="caution">
    <text evidence="2">The sequence shown here is derived from an EMBL/GenBank/DDBJ whole genome shotgun (WGS) entry which is preliminary data.</text>
</comment>
<organism evidence="2 3">
    <name type="scientific">Enterococcus faecalis</name>
    <name type="common">Streptococcus faecalis</name>
    <dbReference type="NCBI Taxonomy" id="1351"/>
    <lineage>
        <taxon>Bacteria</taxon>
        <taxon>Bacillati</taxon>
        <taxon>Bacillota</taxon>
        <taxon>Bacilli</taxon>
        <taxon>Lactobacillales</taxon>
        <taxon>Enterococcaceae</taxon>
        <taxon>Enterococcus</taxon>
    </lineage>
</organism>
<dbReference type="AlphaFoldDB" id="A0AAX2KUF2"/>
<protein>
    <submittedName>
        <fullName evidence="2">Uncharacterized protein</fullName>
    </submittedName>
</protein>
<accession>A0AAX2KUF2</accession>
<reference evidence="2 3" key="1">
    <citation type="submission" date="2018-06" db="EMBL/GenBank/DDBJ databases">
        <authorList>
            <consortium name="Pathogen Informatics"/>
            <person name="Doyle S."/>
        </authorList>
    </citation>
    <scope>NUCLEOTIDE SEQUENCE [LARGE SCALE GENOMIC DNA]</scope>
    <source>
        <strain evidence="2 3">NCTC13379</strain>
    </source>
</reference>
<sequence>MKKKKMMKNLNFVILPLLLGVCISLIWNIPFFAVSGAIYFVLLVFLVPSVDFAFTDFNTIRINPHYRGRRKIILSNDTLTLVLVLIALIVSVVLSYFYYR</sequence>
<gene>
    <name evidence="2" type="ORF">NCTC13379_03386</name>
</gene>
<proteinExistence type="predicted"/>
<name>A0AAX2KUF2_ENTFL</name>
<dbReference type="EMBL" id="UGIX01000004">
    <property type="protein sequence ID" value="STQ82941.1"/>
    <property type="molecule type" value="Genomic_DNA"/>
</dbReference>